<sequence length="213" mass="24115">SIGAVIDKITDIGKLNETIFLFASDNGATPRGINTPFKGGKHSLWEGGVHVPAAIWWPGTFDKNTAPYSPGDNTYDGFIGYIDMYPTLMSMSAQPLLGTRLDGMDCWANLRKRTECRPDMTDAIYWMWLDYGSVRTKRWKLHYSESKNRAELYDLATDIEETTNVASANPAQRDQLIGFYRKWISDNNYAMSYMTIDKRNISHPNPSPAGELR</sequence>
<evidence type="ECO:0000256" key="1">
    <source>
        <dbReference type="ARBA" id="ARBA00008779"/>
    </source>
</evidence>
<feature type="non-terminal residue" evidence="3">
    <location>
        <position position="213"/>
    </location>
</feature>
<feature type="non-terminal residue" evidence="3">
    <location>
        <position position="1"/>
    </location>
</feature>
<reference evidence="3" key="1">
    <citation type="journal article" date="2014" name="Front. Microbiol.">
        <title>High frequency of phylogenetically diverse reductive dehalogenase-homologous genes in deep subseafloor sedimentary metagenomes.</title>
        <authorList>
            <person name="Kawai M."/>
            <person name="Futagami T."/>
            <person name="Toyoda A."/>
            <person name="Takaki Y."/>
            <person name="Nishi S."/>
            <person name="Hori S."/>
            <person name="Arai W."/>
            <person name="Tsubouchi T."/>
            <person name="Morono Y."/>
            <person name="Uchiyama I."/>
            <person name="Ito T."/>
            <person name="Fujiyama A."/>
            <person name="Inagaki F."/>
            <person name="Takami H."/>
        </authorList>
    </citation>
    <scope>NUCLEOTIDE SEQUENCE</scope>
    <source>
        <strain evidence="3">Expedition CK06-06</strain>
    </source>
</reference>
<dbReference type="PANTHER" id="PTHR42693">
    <property type="entry name" value="ARYLSULFATASE FAMILY MEMBER"/>
    <property type="match status" value="1"/>
</dbReference>
<dbReference type="EMBL" id="BARW01012164">
    <property type="protein sequence ID" value="GAI81116.1"/>
    <property type="molecule type" value="Genomic_DNA"/>
</dbReference>
<organism evidence="3">
    <name type="scientific">marine sediment metagenome</name>
    <dbReference type="NCBI Taxonomy" id="412755"/>
    <lineage>
        <taxon>unclassified sequences</taxon>
        <taxon>metagenomes</taxon>
        <taxon>ecological metagenomes</taxon>
    </lineage>
</organism>
<evidence type="ECO:0000313" key="3">
    <source>
        <dbReference type="EMBL" id="GAI81116.1"/>
    </source>
</evidence>
<dbReference type="InterPro" id="IPR000917">
    <property type="entry name" value="Sulfatase_N"/>
</dbReference>
<feature type="domain" description="Sulfatase N-terminal" evidence="2">
    <location>
        <begin position="2"/>
        <end position="90"/>
    </location>
</feature>
<gene>
    <name evidence="3" type="ORF">S12H4_23063</name>
</gene>
<dbReference type="Pfam" id="PF00884">
    <property type="entry name" value="Sulfatase"/>
    <property type="match status" value="1"/>
</dbReference>
<dbReference type="Gene3D" id="3.30.1120.10">
    <property type="match status" value="1"/>
</dbReference>
<dbReference type="PANTHER" id="PTHR42693:SF33">
    <property type="entry name" value="ARYLSULFATASE"/>
    <property type="match status" value="1"/>
</dbReference>
<evidence type="ECO:0000259" key="2">
    <source>
        <dbReference type="Pfam" id="PF00884"/>
    </source>
</evidence>
<dbReference type="InterPro" id="IPR050738">
    <property type="entry name" value="Sulfatase"/>
</dbReference>
<protein>
    <recommendedName>
        <fullName evidence="2">Sulfatase N-terminal domain-containing protein</fullName>
    </recommendedName>
</protein>
<dbReference type="AlphaFoldDB" id="X1SPQ7"/>
<dbReference type="GO" id="GO:0004065">
    <property type="term" value="F:arylsulfatase activity"/>
    <property type="evidence" value="ECO:0007669"/>
    <property type="project" value="TreeGrafter"/>
</dbReference>
<comment type="caution">
    <text evidence="3">The sequence shown here is derived from an EMBL/GenBank/DDBJ whole genome shotgun (WGS) entry which is preliminary data.</text>
</comment>
<dbReference type="InterPro" id="IPR017850">
    <property type="entry name" value="Alkaline_phosphatase_core_sf"/>
</dbReference>
<dbReference type="Gene3D" id="3.40.720.10">
    <property type="entry name" value="Alkaline Phosphatase, subunit A"/>
    <property type="match status" value="1"/>
</dbReference>
<name>X1SPQ7_9ZZZZ</name>
<accession>X1SPQ7</accession>
<comment type="similarity">
    <text evidence="1">Belongs to the sulfatase family.</text>
</comment>
<proteinExistence type="inferred from homology"/>
<dbReference type="SUPFAM" id="SSF53649">
    <property type="entry name" value="Alkaline phosphatase-like"/>
    <property type="match status" value="1"/>
</dbReference>